<evidence type="ECO:0000256" key="1">
    <source>
        <dbReference type="SAM" id="Phobius"/>
    </source>
</evidence>
<dbReference type="EMBL" id="ACVA01000036">
    <property type="protein sequence ID" value="EEX18445.1"/>
    <property type="molecule type" value="Genomic_DNA"/>
</dbReference>
<feature type="transmembrane region" description="Helical" evidence="1">
    <location>
        <begin position="6"/>
        <end position="26"/>
    </location>
</feature>
<gene>
    <name evidence="2" type="ORF">HMPREF0973_01633</name>
</gene>
<protein>
    <submittedName>
        <fullName evidence="2">Uncharacterized protein</fullName>
    </submittedName>
</protein>
<dbReference type="HOGENOM" id="CLU_2937917_0_0_10"/>
<keyword evidence="1" id="KW-1133">Transmembrane helix</keyword>
<feature type="transmembrane region" description="Helical" evidence="1">
    <location>
        <begin position="38"/>
        <end position="56"/>
    </location>
</feature>
<keyword evidence="3" id="KW-1185">Reference proteome</keyword>
<comment type="caution">
    <text evidence="2">The sequence shown here is derived from an EMBL/GenBank/DDBJ whole genome shotgun (WGS) entry which is preliminary data.</text>
</comment>
<dbReference type="Proteomes" id="UP000003327">
    <property type="component" value="Unassembled WGS sequence"/>
</dbReference>
<proteinExistence type="predicted"/>
<accession>C9MPU2</accession>
<reference evidence="2 3" key="1">
    <citation type="submission" date="2009-09" db="EMBL/GenBank/DDBJ databases">
        <authorList>
            <person name="Weinstock G."/>
            <person name="Sodergren E."/>
            <person name="Clifton S."/>
            <person name="Fulton L."/>
            <person name="Fulton B."/>
            <person name="Courtney L."/>
            <person name="Fronick C."/>
            <person name="Harrison M."/>
            <person name="Strong C."/>
            <person name="Farmer C."/>
            <person name="Delahaunty K."/>
            <person name="Markovic C."/>
            <person name="Hall O."/>
            <person name="Minx P."/>
            <person name="Tomlinson C."/>
            <person name="Mitreva M."/>
            <person name="Nelson J."/>
            <person name="Hou S."/>
            <person name="Wollam A."/>
            <person name="Pepin K.H."/>
            <person name="Johnson M."/>
            <person name="Bhonagiri V."/>
            <person name="Nash W.E."/>
            <person name="Warren W."/>
            <person name="Chinwalla A."/>
            <person name="Mardis E.R."/>
            <person name="Wilson R.K."/>
        </authorList>
    </citation>
    <scope>NUCLEOTIDE SEQUENCE [LARGE SCALE GENOMIC DNA]</scope>
    <source>
        <strain evidence="2 3">F0319</strain>
    </source>
</reference>
<keyword evidence="1" id="KW-0812">Transmembrane</keyword>
<keyword evidence="1" id="KW-0472">Membrane</keyword>
<sequence>MPYLHIIYTSYNYIFHLFQFKLTLFASLSNRLPHSLSPVLHSFPMCLLSLLPYLLLVSPW</sequence>
<evidence type="ECO:0000313" key="2">
    <source>
        <dbReference type="EMBL" id="EEX18445.1"/>
    </source>
</evidence>
<dbReference type="AlphaFoldDB" id="C9MPU2"/>
<organism evidence="2 3">
    <name type="scientific">Prevotella veroralis F0319</name>
    <dbReference type="NCBI Taxonomy" id="649761"/>
    <lineage>
        <taxon>Bacteria</taxon>
        <taxon>Pseudomonadati</taxon>
        <taxon>Bacteroidota</taxon>
        <taxon>Bacteroidia</taxon>
        <taxon>Bacteroidales</taxon>
        <taxon>Prevotellaceae</taxon>
        <taxon>Prevotella</taxon>
    </lineage>
</organism>
<name>C9MPU2_9BACT</name>
<evidence type="ECO:0000313" key="3">
    <source>
        <dbReference type="Proteomes" id="UP000003327"/>
    </source>
</evidence>
<dbReference type="STRING" id="649761.HMPREF0973_01633"/>